<organism evidence="3 4">
    <name type="scientific">Helianthus annuus</name>
    <name type="common">Common sunflower</name>
    <dbReference type="NCBI Taxonomy" id="4232"/>
    <lineage>
        <taxon>Eukaryota</taxon>
        <taxon>Viridiplantae</taxon>
        <taxon>Streptophyta</taxon>
        <taxon>Embryophyta</taxon>
        <taxon>Tracheophyta</taxon>
        <taxon>Spermatophyta</taxon>
        <taxon>Magnoliopsida</taxon>
        <taxon>eudicotyledons</taxon>
        <taxon>Gunneridae</taxon>
        <taxon>Pentapetalae</taxon>
        <taxon>asterids</taxon>
        <taxon>campanulids</taxon>
        <taxon>Asterales</taxon>
        <taxon>Asteraceae</taxon>
        <taxon>Asteroideae</taxon>
        <taxon>Heliantheae alliance</taxon>
        <taxon>Heliantheae</taxon>
        <taxon>Helianthus</taxon>
    </lineage>
</organism>
<reference evidence="3" key="2">
    <citation type="submission" date="2017-02" db="EMBL/GenBank/DDBJ databases">
        <title>Sunflower complete genome.</title>
        <authorList>
            <person name="Langlade N."/>
            <person name="Munos S."/>
        </authorList>
    </citation>
    <scope>NUCLEOTIDE SEQUENCE [LARGE SCALE GENOMIC DNA]</scope>
    <source>
        <tissue evidence="3">Leaves</tissue>
    </source>
</reference>
<dbReference type="EMBL" id="CM007906">
    <property type="protein sequence ID" value="OTF86957.1"/>
    <property type="molecule type" value="Genomic_DNA"/>
</dbReference>
<sequence length="88" mass="10366">MSHHSQPPTSLLSCSPHLPAAGVMFGPTKHVYNPEPPSLTSKLSDRPPPNGGGVRRRTRQKRGERERENRRWWWGSDGKFQWWWRCFW</sequence>
<protein>
    <submittedName>
        <fullName evidence="3">Uncharacterized protein</fullName>
    </submittedName>
</protein>
<gene>
    <name evidence="3" type="ORF">HannXRQ_Chr17g0556481</name>
    <name evidence="2" type="ORF">HanXRQr2_Chr17g0809841</name>
</gene>
<evidence type="ECO:0000313" key="3">
    <source>
        <dbReference type="EMBL" id="OTF86957.1"/>
    </source>
</evidence>
<feature type="region of interest" description="Disordered" evidence="1">
    <location>
        <begin position="25"/>
        <end position="68"/>
    </location>
</feature>
<evidence type="ECO:0000256" key="1">
    <source>
        <dbReference type="SAM" id="MobiDB-lite"/>
    </source>
</evidence>
<evidence type="ECO:0000313" key="4">
    <source>
        <dbReference type="Proteomes" id="UP000215914"/>
    </source>
</evidence>
<dbReference type="InParanoid" id="A0A251RRP2"/>
<proteinExistence type="predicted"/>
<dbReference type="AlphaFoldDB" id="A0A251RRP2"/>
<dbReference type="EMBL" id="MNCJ02000332">
    <property type="protein sequence ID" value="KAF5756033.1"/>
    <property type="molecule type" value="Genomic_DNA"/>
</dbReference>
<name>A0A251RRP2_HELAN</name>
<dbReference type="Proteomes" id="UP000215914">
    <property type="component" value="Chromosome 17"/>
</dbReference>
<keyword evidence="4" id="KW-1185">Reference proteome</keyword>
<evidence type="ECO:0000313" key="2">
    <source>
        <dbReference type="EMBL" id="KAF5756033.1"/>
    </source>
</evidence>
<reference evidence="2" key="3">
    <citation type="submission" date="2020-06" db="EMBL/GenBank/DDBJ databases">
        <title>Helianthus annuus Genome sequencing and assembly Release 2.</title>
        <authorList>
            <person name="Gouzy J."/>
            <person name="Langlade N."/>
            <person name="Munos S."/>
        </authorList>
    </citation>
    <scope>NUCLEOTIDE SEQUENCE</scope>
    <source>
        <tissue evidence="2">Leaves</tissue>
    </source>
</reference>
<reference evidence="2 4" key="1">
    <citation type="journal article" date="2017" name="Nature">
        <title>The sunflower genome provides insights into oil metabolism, flowering and Asterid evolution.</title>
        <authorList>
            <person name="Badouin H."/>
            <person name="Gouzy J."/>
            <person name="Grassa C.J."/>
            <person name="Murat F."/>
            <person name="Staton S.E."/>
            <person name="Cottret L."/>
            <person name="Lelandais-Briere C."/>
            <person name="Owens G.L."/>
            <person name="Carrere S."/>
            <person name="Mayjonade B."/>
            <person name="Legrand L."/>
            <person name="Gill N."/>
            <person name="Kane N.C."/>
            <person name="Bowers J.E."/>
            <person name="Hubner S."/>
            <person name="Bellec A."/>
            <person name="Berard A."/>
            <person name="Berges H."/>
            <person name="Blanchet N."/>
            <person name="Boniface M.C."/>
            <person name="Brunel D."/>
            <person name="Catrice O."/>
            <person name="Chaidir N."/>
            <person name="Claudel C."/>
            <person name="Donnadieu C."/>
            <person name="Faraut T."/>
            <person name="Fievet G."/>
            <person name="Helmstetter N."/>
            <person name="King M."/>
            <person name="Knapp S.J."/>
            <person name="Lai Z."/>
            <person name="Le Paslier M.C."/>
            <person name="Lippi Y."/>
            <person name="Lorenzon L."/>
            <person name="Mandel J.R."/>
            <person name="Marage G."/>
            <person name="Marchand G."/>
            <person name="Marquand E."/>
            <person name="Bret-Mestries E."/>
            <person name="Morien E."/>
            <person name="Nambeesan S."/>
            <person name="Nguyen T."/>
            <person name="Pegot-Espagnet P."/>
            <person name="Pouilly N."/>
            <person name="Raftis F."/>
            <person name="Sallet E."/>
            <person name="Schiex T."/>
            <person name="Thomas J."/>
            <person name="Vandecasteele C."/>
            <person name="Vares D."/>
            <person name="Vear F."/>
            <person name="Vautrin S."/>
            <person name="Crespi M."/>
            <person name="Mangin B."/>
            <person name="Burke J.M."/>
            <person name="Salse J."/>
            <person name="Munos S."/>
            <person name="Vincourt P."/>
            <person name="Rieseberg L.H."/>
            <person name="Langlade N.B."/>
        </authorList>
    </citation>
    <scope>NUCLEOTIDE SEQUENCE [LARGE SCALE GENOMIC DNA]</scope>
    <source>
        <strain evidence="4">cv. SF193</strain>
        <tissue evidence="2">Leaves</tissue>
    </source>
</reference>
<dbReference type="Gramene" id="mRNA:HanXRQr2_Chr17g0809841">
    <property type="protein sequence ID" value="CDS:HanXRQr2_Chr17g0809841.1"/>
    <property type="gene ID" value="HanXRQr2_Chr17g0809841"/>
</dbReference>
<accession>A0A251RRP2</accession>